<dbReference type="InterPro" id="IPR036736">
    <property type="entry name" value="ACP-like_sf"/>
</dbReference>
<sequence length="85" mass="9191">MREITIDTLVRLLRESAGEDESVQLDGDILDTTFEALGYDSLALFNTVSAIEREYALEISEEEVGGAKTPADLLKTVNQALAGTS</sequence>
<dbReference type="InterPro" id="IPR009081">
    <property type="entry name" value="PP-bd_ACP"/>
</dbReference>
<dbReference type="Proteomes" id="UP000294543">
    <property type="component" value="Unassembled WGS sequence"/>
</dbReference>
<dbReference type="Gene3D" id="1.10.1200.10">
    <property type="entry name" value="ACP-like"/>
    <property type="match status" value="1"/>
</dbReference>
<proteinExistence type="predicted"/>
<evidence type="ECO:0000313" key="2">
    <source>
        <dbReference type="EMBL" id="TDD08507.1"/>
    </source>
</evidence>
<dbReference type="PROSITE" id="PS50075">
    <property type="entry name" value="CARRIER"/>
    <property type="match status" value="1"/>
</dbReference>
<dbReference type="Pfam" id="PF00550">
    <property type="entry name" value="PP-binding"/>
    <property type="match status" value="1"/>
</dbReference>
<gene>
    <name evidence="2" type="ORF">E1294_47450</name>
</gene>
<evidence type="ECO:0000259" key="1">
    <source>
        <dbReference type="PROSITE" id="PS50075"/>
    </source>
</evidence>
<accession>A0A4R4VW29</accession>
<dbReference type="OrthoDB" id="3537906at2"/>
<dbReference type="AlphaFoldDB" id="A0A4R4VW29"/>
<protein>
    <submittedName>
        <fullName evidence="2">Acyl carrier protein</fullName>
    </submittedName>
</protein>
<dbReference type="SUPFAM" id="SSF47336">
    <property type="entry name" value="ACP-like"/>
    <property type="match status" value="1"/>
</dbReference>
<comment type="caution">
    <text evidence="2">The sequence shown here is derived from an EMBL/GenBank/DDBJ whole genome shotgun (WGS) entry which is preliminary data.</text>
</comment>
<dbReference type="EMBL" id="SMKP01000250">
    <property type="protein sequence ID" value="TDD08507.1"/>
    <property type="molecule type" value="Genomic_DNA"/>
</dbReference>
<dbReference type="RefSeq" id="WP_132518645.1">
    <property type="nucleotide sequence ID" value="NZ_SMKP01000250.1"/>
</dbReference>
<feature type="domain" description="Carrier" evidence="1">
    <location>
        <begin position="3"/>
        <end position="81"/>
    </location>
</feature>
<keyword evidence="3" id="KW-1185">Reference proteome</keyword>
<name>A0A4R4VW29_9ACTN</name>
<organism evidence="2 3">
    <name type="scientific">Nonomuraea diastatica</name>
    <dbReference type="NCBI Taxonomy" id="1848329"/>
    <lineage>
        <taxon>Bacteria</taxon>
        <taxon>Bacillati</taxon>
        <taxon>Actinomycetota</taxon>
        <taxon>Actinomycetes</taxon>
        <taxon>Streptosporangiales</taxon>
        <taxon>Streptosporangiaceae</taxon>
        <taxon>Nonomuraea</taxon>
    </lineage>
</organism>
<reference evidence="2 3" key="1">
    <citation type="submission" date="2019-03" db="EMBL/GenBank/DDBJ databases">
        <title>Draft genome sequences of novel Actinobacteria.</title>
        <authorList>
            <person name="Sahin N."/>
            <person name="Ay H."/>
            <person name="Saygin H."/>
        </authorList>
    </citation>
    <scope>NUCLEOTIDE SEQUENCE [LARGE SCALE GENOMIC DNA]</scope>
    <source>
        <strain evidence="2 3">KC712</strain>
    </source>
</reference>
<evidence type="ECO:0000313" key="3">
    <source>
        <dbReference type="Proteomes" id="UP000294543"/>
    </source>
</evidence>